<evidence type="ECO:0000259" key="4">
    <source>
        <dbReference type="SMART" id="SM00852"/>
    </source>
</evidence>
<protein>
    <submittedName>
        <fullName evidence="5">Molybdenum cofactor biosynthesis protein MoaC</fullName>
    </submittedName>
</protein>
<evidence type="ECO:0000256" key="2">
    <source>
        <dbReference type="ARBA" id="ARBA00023150"/>
    </source>
</evidence>
<dbReference type="AlphaFoldDB" id="A0A0S4N0M1"/>
<dbReference type="OrthoDB" id="9794429at2"/>
<comment type="function">
    <text evidence="3">Catalyzes the conversion of (8S)-3',8-cyclo-7,8-dihydroguanosine 5'-triphosphate to cyclic pyranopterin monophosphate (cPMP).</text>
</comment>
<dbReference type="Gene3D" id="3.30.70.640">
    <property type="entry name" value="Molybdopterin cofactor biosynthesis C (MoaC) domain"/>
    <property type="match status" value="1"/>
</dbReference>
<evidence type="ECO:0000313" key="6">
    <source>
        <dbReference type="Proteomes" id="UP000320623"/>
    </source>
</evidence>
<dbReference type="InterPro" id="IPR012247">
    <property type="entry name" value="MoaC_MogA"/>
</dbReference>
<evidence type="ECO:0000256" key="1">
    <source>
        <dbReference type="ARBA" id="ARBA00005046"/>
    </source>
</evidence>
<dbReference type="Gene3D" id="3.40.980.10">
    <property type="entry name" value="MoaB/Mog-like domain"/>
    <property type="match status" value="1"/>
</dbReference>
<dbReference type="CDD" id="cd00528">
    <property type="entry name" value="MoaC"/>
    <property type="match status" value="1"/>
</dbReference>
<dbReference type="UniPathway" id="UPA00344"/>
<evidence type="ECO:0000313" key="5">
    <source>
        <dbReference type="EMBL" id="CUU04700.1"/>
    </source>
</evidence>
<dbReference type="SUPFAM" id="SSF53218">
    <property type="entry name" value="Molybdenum cofactor biosynthesis proteins"/>
    <property type="match status" value="1"/>
</dbReference>
<dbReference type="PANTHER" id="PTHR43764:SF1">
    <property type="entry name" value="MOLYBDOPTERIN MOLYBDOTRANSFERASE"/>
    <property type="match status" value="1"/>
</dbReference>
<feature type="domain" description="MoaB/Mog" evidence="4">
    <location>
        <begin position="149"/>
        <end position="292"/>
    </location>
</feature>
<dbReference type="Proteomes" id="UP000320623">
    <property type="component" value="Unassembled WGS sequence"/>
</dbReference>
<dbReference type="InterPro" id="IPR001453">
    <property type="entry name" value="MoaB/Mog_dom"/>
</dbReference>
<dbReference type="SUPFAM" id="SSF55040">
    <property type="entry name" value="Molybdenum cofactor biosynthesis protein C, MoaC"/>
    <property type="match status" value="1"/>
</dbReference>
<dbReference type="RefSeq" id="WP_140944803.1">
    <property type="nucleotide sequence ID" value="NZ_FAOO01000006.1"/>
</dbReference>
<dbReference type="GO" id="GO:0006777">
    <property type="term" value="P:Mo-molybdopterin cofactor biosynthetic process"/>
    <property type="evidence" value="ECO:0007669"/>
    <property type="project" value="UniProtKB-KW"/>
</dbReference>
<dbReference type="NCBIfam" id="TIGR00581">
    <property type="entry name" value="moaC"/>
    <property type="match status" value="1"/>
</dbReference>
<reference evidence="6" key="1">
    <citation type="submission" date="2015-11" db="EMBL/GenBank/DDBJ databases">
        <authorList>
            <person name="Varghese N."/>
        </authorList>
    </citation>
    <scope>NUCLEOTIDE SEQUENCE [LARGE SCALE GENOMIC DNA]</scope>
</reference>
<keyword evidence="2" id="KW-0501">Molybdenum cofactor biosynthesis</keyword>
<dbReference type="Pfam" id="PF01967">
    <property type="entry name" value="MoaC"/>
    <property type="match status" value="1"/>
</dbReference>
<dbReference type="InterPro" id="IPR036425">
    <property type="entry name" value="MoaB/Mog-like_dom_sf"/>
</dbReference>
<gene>
    <name evidence="5" type="ORF">JGI1_01050</name>
</gene>
<dbReference type="Pfam" id="PF00994">
    <property type="entry name" value="MoCF_biosynth"/>
    <property type="match status" value="1"/>
</dbReference>
<dbReference type="EMBL" id="FAOO01000006">
    <property type="protein sequence ID" value="CUU04700.1"/>
    <property type="molecule type" value="Genomic_DNA"/>
</dbReference>
<dbReference type="NCBIfam" id="NF002947">
    <property type="entry name" value="PRK03604.1"/>
    <property type="match status" value="1"/>
</dbReference>
<dbReference type="InterPro" id="IPR002820">
    <property type="entry name" value="Mopterin_CF_biosynth-C_dom"/>
</dbReference>
<evidence type="ECO:0000256" key="3">
    <source>
        <dbReference type="ARBA" id="ARBA00055087"/>
    </source>
</evidence>
<dbReference type="SMART" id="SM00852">
    <property type="entry name" value="MoCF_biosynth"/>
    <property type="match status" value="1"/>
</dbReference>
<dbReference type="PANTHER" id="PTHR43764">
    <property type="entry name" value="MOLYBDENUM COFACTOR BIOSYNTHESIS"/>
    <property type="match status" value="1"/>
</dbReference>
<sequence length="301" mass="33687">MFDISEKIKTLRTAKAVARIKVSPETIERIRNKEVEKGDIFEVSKAIAPYSAKKTYEILPFCHNIPIEWAGCEIKIRDNFLEVEVVVKTIARTGCEMEALFAVSVCALNIYDMLKPYDKQIIIEEIKLAEKSGGRSEFVEKVKDDFKAGVLVISDSVFAGKKQDKAGKEIIKILNENGIKDVEYKIVPDEIEMIKEEIVSWCERGVDLVVATGGTGLSPRDVTPEAIKPIIEREIPGIMEFARIYGAERTPYTMLSRGIAGIKGKTLILTLPGSTRGARESMMALFPYILHIYKIMEGGKH</sequence>
<organism evidence="5 6">
    <name type="scientific">Candidatus Thermokryptus mobilis</name>
    <dbReference type="NCBI Taxonomy" id="1643428"/>
    <lineage>
        <taxon>Bacteria</taxon>
        <taxon>Pseudomonadati</taxon>
        <taxon>Candidatus Kryptoniota</taxon>
        <taxon>Candidatus Thermokryptus</taxon>
    </lineage>
</organism>
<dbReference type="CDD" id="cd00886">
    <property type="entry name" value="MogA_MoaB"/>
    <property type="match status" value="1"/>
</dbReference>
<comment type="pathway">
    <text evidence="1">Cofactor biosynthesis; molybdopterin biosynthesis.</text>
</comment>
<name>A0A0S4N0M1_9BACT</name>
<accession>A0A0S4N0M1</accession>
<dbReference type="InterPro" id="IPR023045">
    <property type="entry name" value="MoaC"/>
</dbReference>
<dbReference type="NCBIfam" id="TIGR00177">
    <property type="entry name" value="molyb_syn"/>
    <property type="match status" value="1"/>
</dbReference>
<dbReference type="PIRSF" id="PIRSF036594">
    <property type="entry name" value="MoaC_MogA"/>
    <property type="match status" value="1"/>
</dbReference>
<keyword evidence="6" id="KW-1185">Reference proteome</keyword>
<proteinExistence type="predicted"/>
<dbReference type="STRING" id="1643428.GCA_001442855_01025"/>
<dbReference type="InterPro" id="IPR036522">
    <property type="entry name" value="MoaC_sf"/>
</dbReference>
<dbReference type="InterPro" id="IPR051920">
    <property type="entry name" value="MPT_Adenylyltrnsfr/MoaC-Rel"/>
</dbReference>